<reference evidence="1" key="2">
    <citation type="journal article" date="2015" name="Fish Shellfish Immunol.">
        <title>Early steps in the European eel (Anguilla anguilla)-Vibrio vulnificus interaction in the gills: Role of the RtxA13 toxin.</title>
        <authorList>
            <person name="Callol A."/>
            <person name="Pajuelo D."/>
            <person name="Ebbesson L."/>
            <person name="Teles M."/>
            <person name="MacKenzie S."/>
            <person name="Amaro C."/>
        </authorList>
    </citation>
    <scope>NUCLEOTIDE SEQUENCE</scope>
</reference>
<accession>A0A0E9W6J9</accession>
<reference evidence="1" key="1">
    <citation type="submission" date="2014-11" db="EMBL/GenBank/DDBJ databases">
        <authorList>
            <person name="Amaro Gonzalez C."/>
        </authorList>
    </citation>
    <scope>NUCLEOTIDE SEQUENCE</scope>
</reference>
<dbReference type="EMBL" id="GBXM01022651">
    <property type="protein sequence ID" value="JAH85926.1"/>
    <property type="molecule type" value="Transcribed_RNA"/>
</dbReference>
<sequence length="78" mass="9279">MGKRKLKNEVVCRCPFWRRRGCRPRWRQGYRGAHGRGRTAIPAKRINVSLNAATLHTKQTKERDTQRNGYKHYCVQLR</sequence>
<name>A0A0E9W6J9_ANGAN</name>
<organism evidence="1">
    <name type="scientific">Anguilla anguilla</name>
    <name type="common">European freshwater eel</name>
    <name type="synonym">Muraena anguilla</name>
    <dbReference type="NCBI Taxonomy" id="7936"/>
    <lineage>
        <taxon>Eukaryota</taxon>
        <taxon>Metazoa</taxon>
        <taxon>Chordata</taxon>
        <taxon>Craniata</taxon>
        <taxon>Vertebrata</taxon>
        <taxon>Euteleostomi</taxon>
        <taxon>Actinopterygii</taxon>
        <taxon>Neopterygii</taxon>
        <taxon>Teleostei</taxon>
        <taxon>Anguilliformes</taxon>
        <taxon>Anguillidae</taxon>
        <taxon>Anguilla</taxon>
    </lineage>
</organism>
<evidence type="ECO:0000313" key="1">
    <source>
        <dbReference type="EMBL" id="JAH85926.1"/>
    </source>
</evidence>
<dbReference type="AlphaFoldDB" id="A0A0E9W6J9"/>
<proteinExistence type="predicted"/>
<protein>
    <submittedName>
        <fullName evidence="1">Uncharacterized protein</fullName>
    </submittedName>
</protein>